<dbReference type="InterPro" id="IPR002197">
    <property type="entry name" value="HTH_Fis"/>
</dbReference>
<dbReference type="SUPFAM" id="SSF46689">
    <property type="entry name" value="Homeodomain-like"/>
    <property type="match status" value="1"/>
</dbReference>
<dbReference type="InterPro" id="IPR010113">
    <property type="entry name" value="Nif-specific_regulatory_prot"/>
</dbReference>
<dbReference type="SUPFAM" id="SSF52540">
    <property type="entry name" value="P-loop containing nucleoside triphosphate hydrolases"/>
    <property type="match status" value="1"/>
</dbReference>
<dbReference type="RefSeq" id="WP_131048373.1">
    <property type="nucleotide sequence ID" value="NZ_CP112887.1"/>
</dbReference>
<evidence type="ECO:0000256" key="6">
    <source>
        <dbReference type="ARBA" id="ARBA00023012"/>
    </source>
</evidence>
<evidence type="ECO:0000256" key="2">
    <source>
        <dbReference type="ARBA" id="ARBA00011135"/>
    </source>
</evidence>
<dbReference type="InterPro" id="IPR025943">
    <property type="entry name" value="Sigma_54_int_dom_ATP-bd_2"/>
</dbReference>
<dbReference type="Gene3D" id="1.10.8.60">
    <property type="match status" value="1"/>
</dbReference>
<dbReference type="PANTHER" id="PTHR32071">
    <property type="entry name" value="TRANSCRIPTIONAL REGULATORY PROTEIN"/>
    <property type="match status" value="1"/>
</dbReference>
<proteinExistence type="predicted"/>
<dbReference type="GO" id="GO:0000160">
    <property type="term" value="P:phosphorelay signal transduction system"/>
    <property type="evidence" value="ECO:0007669"/>
    <property type="project" value="UniProtKB-UniRule"/>
</dbReference>
<dbReference type="NCBIfam" id="TIGR01817">
    <property type="entry name" value="nifA"/>
    <property type="match status" value="1"/>
</dbReference>
<dbReference type="InterPro" id="IPR027417">
    <property type="entry name" value="P-loop_NTPase"/>
</dbReference>
<dbReference type="PROSITE" id="PS50045">
    <property type="entry name" value="SIGMA54_INTERACT_4"/>
    <property type="match status" value="1"/>
</dbReference>
<dbReference type="PROSITE" id="PS00688">
    <property type="entry name" value="SIGMA54_INTERACT_3"/>
    <property type="match status" value="1"/>
</dbReference>
<dbReference type="PROSITE" id="PS00676">
    <property type="entry name" value="SIGMA54_INTERACT_2"/>
    <property type="match status" value="1"/>
</dbReference>
<dbReference type="SMART" id="SM00382">
    <property type="entry name" value="AAA"/>
    <property type="match status" value="1"/>
</dbReference>
<dbReference type="Gene3D" id="3.30.450.40">
    <property type="match status" value="1"/>
</dbReference>
<dbReference type="GO" id="GO:0009399">
    <property type="term" value="P:nitrogen fixation"/>
    <property type="evidence" value="ECO:0007669"/>
    <property type="project" value="UniProtKB-UniRule"/>
</dbReference>
<keyword evidence="10 12" id="KW-0804">Transcription</keyword>
<evidence type="ECO:0000259" key="13">
    <source>
        <dbReference type="PROSITE" id="PS50045"/>
    </source>
</evidence>
<evidence type="ECO:0000256" key="7">
    <source>
        <dbReference type="ARBA" id="ARBA00023015"/>
    </source>
</evidence>
<evidence type="ECO:0000313" key="14">
    <source>
        <dbReference type="EMBL" id="WBW59685.1"/>
    </source>
</evidence>
<reference evidence="14 15" key="1">
    <citation type="journal article" date="2023" name="Microbiol. Resour. Announc.">
        <title>Complete Genome Sequence of the First Colistin-Resistant Raoultella electrica Strain.</title>
        <authorList>
            <person name="Aldeia C."/>
            <person name="Campos-Madueno E.I."/>
            <person name="Sendi P."/>
            <person name="Endimiani A."/>
        </authorList>
    </citation>
    <scope>NUCLEOTIDE SEQUENCE [LARGE SCALE GENOMIC DNA]</scope>
    <source>
        <strain evidence="14 15">S2-IND-01-C</strain>
    </source>
</reference>
<dbReference type="CDD" id="cd00009">
    <property type="entry name" value="AAA"/>
    <property type="match status" value="1"/>
</dbReference>
<evidence type="ECO:0000256" key="8">
    <source>
        <dbReference type="ARBA" id="ARBA00023125"/>
    </source>
</evidence>
<dbReference type="Proteomes" id="UP001210130">
    <property type="component" value="Chromosome"/>
</dbReference>
<dbReference type="InterPro" id="IPR058031">
    <property type="entry name" value="AAA_lid_NorR"/>
</dbReference>
<comment type="function">
    <text evidence="1 12">Required for activation of most nif operons, which are directly involved in nitrogen fixation.</text>
</comment>
<evidence type="ECO:0000256" key="12">
    <source>
        <dbReference type="RuleBase" id="RU368029"/>
    </source>
</evidence>
<dbReference type="Pfam" id="PF25601">
    <property type="entry name" value="AAA_lid_14"/>
    <property type="match status" value="1"/>
</dbReference>
<dbReference type="InterPro" id="IPR003018">
    <property type="entry name" value="GAF"/>
</dbReference>
<evidence type="ECO:0000256" key="9">
    <source>
        <dbReference type="ARBA" id="ARBA00023159"/>
    </source>
</evidence>
<dbReference type="PROSITE" id="PS00675">
    <property type="entry name" value="SIGMA54_INTERACT_1"/>
    <property type="match status" value="1"/>
</dbReference>
<dbReference type="Gene3D" id="1.10.10.60">
    <property type="entry name" value="Homeodomain-like"/>
    <property type="match status" value="1"/>
</dbReference>
<feature type="domain" description="Sigma-54 factor interaction" evidence="13">
    <location>
        <begin position="211"/>
        <end position="439"/>
    </location>
</feature>
<evidence type="ECO:0000256" key="11">
    <source>
        <dbReference type="ARBA" id="ARBA00023231"/>
    </source>
</evidence>
<dbReference type="InterPro" id="IPR003593">
    <property type="entry name" value="AAA+_ATPase"/>
</dbReference>
<accession>A0AAJ5QSJ0</accession>
<name>A0AAJ5QSJ0_9ENTR</name>
<dbReference type="GO" id="GO:0043565">
    <property type="term" value="F:sequence-specific DNA binding"/>
    <property type="evidence" value="ECO:0007669"/>
    <property type="project" value="InterPro"/>
</dbReference>
<evidence type="ECO:0000256" key="5">
    <source>
        <dbReference type="ARBA" id="ARBA00022840"/>
    </source>
</evidence>
<dbReference type="FunFam" id="3.40.50.300:FF:000006">
    <property type="entry name" value="DNA-binding transcriptional regulator NtrC"/>
    <property type="match status" value="1"/>
</dbReference>
<keyword evidence="8 12" id="KW-0238">DNA-binding</keyword>
<keyword evidence="5" id="KW-0067">ATP-binding</keyword>
<evidence type="ECO:0000256" key="10">
    <source>
        <dbReference type="ARBA" id="ARBA00023163"/>
    </source>
</evidence>
<evidence type="ECO:0000256" key="1">
    <source>
        <dbReference type="ARBA" id="ARBA00002167"/>
    </source>
</evidence>
<dbReference type="InterPro" id="IPR025662">
    <property type="entry name" value="Sigma_54_int_dom_ATP-bd_1"/>
</dbReference>
<organism evidence="14 15">
    <name type="scientific">Klebsiella electrica</name>
    <dbReference type="NCBI Taxonomy" id="1259973"/>
    <lineage>
        <taxon>Bacteria</taxon>
        <taxon>Pseudomonadati</taxon>
        <taxon>Pseudomonadota</taxon>
        <taxon>Gammaproteobacteria</taxon>
        <taxon>Enterobacterales</taxon>
        <taxon>Enterobacteriaceae</taxon>
        <taxon>Klebsiella/Raoultella group</taxon>
        <taxon>Klebsiella</taxon>
    </lineage>
</organism>
<dbReference type="Pfam" id="PF01590">
    <property type="entry name" value="GAF"/>
    <property type="match status" value="1"/>
</dbReference>
<dbReference type="GO" id="GO:0003700">
    <property type="term" value="F:DNA-binding transcription factor activity"/>
    <property type="evidence" value="ECO:0007669"/>
    <property type="project" value="UniProtKB-UniRule"/>
</dbReference>
<dbReference type="GO" id="GO:0005524">
    <property type="term" value="F:ATP binding"/>
    <property type="evidence" value="ECO:0007669"/>
    <property type="project" value="UniProtKB-KW"/>
</dbReference>
<keyword evidence="15" id="KW-1185">Reference proteome</keyword>
<gene>
    <name evidence="14" type="primary">nifA</name>
    <name evidence="14" type="ORF">OR613_16785</name>
</gene>
<dbReference type="Pfam" id="PF02954">
    <property type="entry name" value="HTH_8"/>
    <property type="match status" value="1"/>
</dbReference>
<protein>
    <recommendedName>
        <fullName evidence="3 12">Nif-specific regulatory protein</fullName>
    </recommendedName>
</protein>
<keyword evidence="9 12" id="KW-0010">Activator</keyword>
<dbReference type="InterPro" id="IPR009057">
    <property type="entry name" value="Homeodomain-like_sf"/>
</dbReference>
<dbReference type="Gene3D" id="3.40.50.300">
    <property type="entry name" value="P-loop containing nucleotide triphosphate hydrolases"/>
    <property type="match status" value="1"/>
</dbReference>
<dbReference type="AlphaFoldDB" id="A0AAJ5QSJ0"/>
<dbReference type="InterPro" id="IPR002078">
    <property type="entry name" value="Sigma_54_int"/>
</dbReference>
<dbReference type="SUPFAM" id="SSF55781">
    <property type="entry name" value="GAF domain-like"/>
    <property type="match status" value="1"/>
</dbReference>
<evidence type="ECO:0000256" key="3">
    <source>
        <dbReference type="ARBA" id="ARBA00015308"/>
    </source>
</evidence>
<sequence length="523" mass="58693">MSHKFDSDTTVRRFDLSQQFTAMQRISVILSRATEASKTLQEVLSVLHNDAFMQHGMICLYDSQQEILSIEALQQTENQTLPGSTQIRYRPGEGLVGTVLAQGQSLVLPRVADDQRFLDRLSLYDYDLPFIAVPLMGPHSRPIGVLAAQPMARQEERLPACTRFLETVANLIAQTIRLMILPASASQPPQAARIERPRACTPSRGFGLENMVGKSPAMRQIMEIIRQVSRWDTTVLVRGESGTGKELIANAIHHNSPRAAAAFVKFNCAALPDTLLESELFGHEKGAFTGAVRQRKGRFELADGGTLFLDEIGESSASFQAKLLRILQEGEMERVGGDETLRVNVRIIAATNRHLEEEVRLGHFREDLYYRLNVMPIALPPLRERQEDIAELAHFLVRKIAQHQGRTLRISDGAIRLLMEYSWPGNVRELENCLERSAVMSESGLIDRDVILFNHRDNPPKVQPISGPAEDGWLDNSLDERQRLIAALEKAGWVQAKAARLLGMTPRQVAYRIQIMDITMPRL</sequence>
<keyword evidence="6 12" id="KW-0902">Two-component regulatory system</keyword>
<comment type="subunit">
    <text evidence="2 12">Interacts with sigma-54.</text>
</comment>
<keyword evidence="4" id="KW-0547">Nucleotide-binding</keyword>
<evidence type="ECO:0000313" key="15">
    <source>
        <dbReference type="Proteomes" id="UP001210130"/>
    </source>
</evidence>
<dbReference type="InterPro" id="IPR025944">
    <property type="entry name" value="Sigma_54_int_dom_CS"/>
</dbReference>
<dbReference type="EMBL" id="CP112887">
    <property type="protein sequence ID" value="WBW59685.1"/>
    <property type="molecule type" value="Genomic_DNA"/>
</dbReference>
<keyword evidence="7 12" id="KW-0805">Transcription regulation</keyword>
<dbReference type="SMART" id="SM00065">
    <property type="entry name" value="GAF"/>
    <property type="match status" value="1"/>
</dbReference>
<keyword evidence="11 12" id="KW-0535">Nitrogen fixation</keyword>
<dbReference type="PRINTS" id="PR01590">
    <property type="entry name" value="HTHFIS"/>
</dbReference>
<evidence type="ECO:0000256" key="4">
    <source>
        <dbReference type="ARBA" id="ARBA00022741"/>
    </source>
</evidence>
<dbReference type="PANTHER" id="PTHR32071:SF117">
    <property type="entry name" value="PTS-DEPENDENT DIHYDROXYACETONE KINASE OPERON REGULATORY PROTEIN-RELATED"/>
    <property type="match status" value="1"/>
</dbReference>
<dbReference type="Pfam" id="PF00158">
    <property type="entry name" value="Sigma54_activat"/>
    <property type="match status" value="1"/>
</dbReference>
<dbReference type="InterPro" id="IPR029016">
    <property type="entry name" value="GAF-like_dom_sf"/>
</dbReference>